<dbReference type="Pfam" id="PF01370">
    <property type="entry name" value="Epimerase"/>
    <property type="match status" value="1"/>
</dbReference>
<dbReference type="GO" id="GO:0016491">
    <property type="term" value="F:oxidoreductase activity"/>
    <property type="evidence" value="ECO:0007669"/>
    <property type="project" value="UniProtKB-KW"/>
</dbReference>
<gene>
    <name evidence="3" type="ORF">SYN_02652</name>
</gene>
<sequence>MKIKNNDVPKRVLVTGASGFIGRHCLPILLARGFDVHAVDIIIPENNFCGVQWHDVNLLNKERALELIETIHPTHLLHFAWYAKAGEYWHSIENIRWLEASLHLLQAFQKTGGVRFVMAGTCAEYDWNFGYCSEFVTPLVPSSLYGHCKNTMQHLLKDFSRETHLSSAWGRIFFLYGPHENPNRLVSSVISNLIHNRVAPCSHGNQIRDFLHVKDAASAFVSLLMSNVDGPVNIASGKPIALKEIVLTIADMLGKNHLVKLGALPQRENDPPVLFGNTRRLFNEVVWQPDYDINQGIRETIDWWQERKGNQAKL</sequence>
<proteinExistence type="inferred from homology"/>
<evidence type="ECO:0000313" key="3">
    <source>
        <dbReference type="EMBL" id="ABC78507.1"/>
    </source>
</evidence>
<evidence type="ECO:0000313" key="4">
    <source>
        <dbReference type="Proteomes" id="UP000001933"/>
    </source>
</evidence>
<comment type="similarity">
    <text evidence="1">Belongs to the NAD(P)-dependent epimerase/dehydratase family.</text>
</comment>
<evidence type="ECO:0000259" key="2">
    <source>
        <dbReference type="Pfam" id="PF01370"/>
    </source>
</evidence>
<keyword evidence="4" id="KW-1185">Reference proteome</keyword>
<dbReference type="HOGENOM" id="CLU_007383_1_7_7"/>
<dbReference type="EC" id="1.1.1.-" evidence="3"/>
<feature type="domain" description="NAD-dependent epimerase/dehydratase" evidence="2">
    <location>
        <begin position="12"/>
        <end position="233"/>
    </location>
</feature>
<dbReference type="AlphaFoldDB" id="Q2LWP6"/>
<dbReference type="EMBL" id="CP000252">
    <property type="protein sequence ID" value="ABC78507.1"/>
    <property type="molecule type" value="Genomic_DNA"/>
</dbReference>
<dbReference type="STRING" id="56780.SYN_02652"/>
<dbReference type="Proteomes" id="UP000001933">
    <property type="component" value="Chromosome"/>
</dbReference>
<evidence type="ECO:0000256" key="1">
    <source>
        <dbReference type="ARBA" id="ARBA00007637"/>
    </source>
</evidence>
<dbReference type="eggNOG" id="COG0451">
    <property type="taxonomic scope" value="Bacteria"/>
</dbReference>
<dbReference type="PANTHER" id="PTHR43000">
    <property type="entry name" value="DTDP-D-GLUCOSE 4,6-DEHYDRATASE-RELATED"/>
    <property type="match status" value="1"/>
</dbReference>
<dbReference type="InterPro" id="IPR036291">
    <property type="entry name" value="NAD(P)-bd_dom_sf"/>
</dbReference>
<dbReference type="OrthoDB" id="9801785at2"/>
<organism evidence="3 4">
    <name type="scientific">Syntrophus aciditrophicus (strain SB)</name>
    <dbReference type="NCBI Taxonomy" id="56780"/>
    <lineage>
        <taxon>Bacteria</taxon>
        <taxon>Pseudomonadati</taxon>
        <taxon>Thermodesulfobacteriota</taxon>
        <taxon>Syntrophia</taxon>
        <taxon>Syntrophales</taxon>
        <taxon>Syntrophaceae</taxon>
        <taxon>Syntrophus</taxon>
    </lineage>
</organism>
<name>Q2LWP6_SYNAS</name>
<dbReference type="RefSeq" id="WP_011418526.1">
    <property type="nucleotide sequence ID" value="NC_007759.1"/>
</dbReference>
<accession>Q2LWP6</accession>
<keyword evidence="3" id="KW-0560">Oxidoreductase</keyword>
<dbReference type="SUPFAM" id="SSF51735">
    <property type="entry name" value="NAD(P)-binding Rossmann-fold domains"/>
    <property type="match status" value="1"/>
</dbReference>
<dbReference type="InParanoid" id="Q2LWP6"/>
<dbReference type="Gene3D" id="3.40.50.720">
    <property type="entry name" value="NAD(P)-binding Rossmann-like Domain"/>
    <property type="match status" value="1"/>
</dbReference>
<reference evidence="3 4" key="1">
    <citation type="journal article" date="2007" name="Proc. Natl. Acad. Sci. U.S.A.">
        <title>The genome of Syntrophus aciditrophicus: life at the thermodynamic limit of microbial growth.</title>
        <authorList>
            <person name="McInerney M.J."/>
            <person name="Rohlin L."/>
            <person name="Mouttaki H."/>
            <person name="Kim U."/>
            <person name="Krupp R.S."/>
            <person name="Rios-Hernandez L."/>
            <person name="Sieber J."/>
            <person name="Struchtemeyer C.G."/>
            <person name="Bhattacharyya A."/>
            <person name="Campbell J.W."/>
            <person name="Gunsalus R.P."/>
        </authorList>
    </citation>
    <scope>NUCLEOTIDE SEQUENCE [LARGE SCALE GENOMIC DNA]</scope>
    <source>
        <strain evidence="3 4">SB</strain>
    </source>
</reference>
<dbReference type="InterPro" id="IPR001509">
    <property type="entry name" value="Epimerase_deHydtase"/>
</dbReference>
<protein>
    <submittedName>
        <fullName evidence="3">CDP-4-dehydro-6-deoxy-D-gulose 4-reductase</fullName>
        <ecNumber evidence="3">1.1.1.-</ecNumber>
    </submittedName>
</protein>
<dbReference type="KEGG" id="sat:SYN_02652"/>